<dbReference type="EMBL" id="JAPDGR010000876">
    <property type="protein sequence ID" value="KAJ2986905.1"/>
    <property type="molecule type" value="Genomic_DNA"/>
</dbReference>
<comment type="caution">
    <text evidence="1">The sequence shown here is derived from an EMBL/GenBank/DDBJ whole genome shotgun (WGS) entry which is preliminary data.</text>
</comment>
<reference evidence="1" key="1">
    <citation type="submission" date="2022-10" db="EMBL/GenBank/DDBJ databases">
        <title>Genome Sequence of Xylaria curta.</title>
        <authorList>
            <person name="Buettner E."/>
        </authorList>
    </citation>
    <scope>NUCLEOTIDE SEQUENCE</scope>
    <source>
        <strain evidence="1">Babe10</strain>
    </source>
</reference>
<proteinExistence type="predicted"/>
<dbReference type="Proteomes" id="UP001143856">
    <property type="component" value="Unassembled WGS sequence"/>
</dbReference>
<keyword evidence="2" id="KW-1185">Reference proteome</keyword>
<sequence length="331" mass="37532">MVTPRNLHRSRLQAHENAVRRLDALRLRVRSRKLRFGLNKEVGHVEELMRALRGHHPAVKLFRTVVGTHSFRLDESILCALMVALGRAGSLRFIGTQILEFYFGIKTPHPFPPKAEGERARVLKFSSEPPRIVPTARLMRAVVETYGSNAEIGVAVQLVEYLSNTYNIPISPDVWQDLLEWTYIMSSPPACTMWEMAGLYVKIPGPQAVEMIWNAMTSPPYNQIPTFKAYDILIRSLIPLHTDDFTPVLSRMREAVALYDAQCREYEATAFEGTAVDGRIMLLTWSSITQSDRPSYLGNSNRVRPGHTALSSPTTTTRTSLGFLMQMMKWQ</sequence>
<organism evidence="1 2">
    <name type="scientific">Xylaria curta</name>
    <dbReference type="NCBI Taxonomy" id="42375"/>
    <lineage>
        <taxon>Eukaryota</taxon>
        <taxon>Fungi</taxon>
        <taxon>Dikarya</taxon>
        <taxon>Ascomycota</taxon>
        <taxon>Pezizomycotina</taxon>
        <taxon>Sordariomycetes</taxon>
        <taxon>Xylariomycetidae</taxon>
        <taxon>Xylariales</taxon>
        <taxon>Xylariaceae</taxon>
        <taxon>Xylaria</taxon>
    </lineage>
</organism>
<name>A0ACC1P4T4_9PEZI</name>
<evidence type="ECO:0000313" key="2">
    <source>
        <dbReference type="Proteomes" id="UP001143856"/>
    </source>
</evidence>
<accession>A0ACC1P4T4</accession>
<gene>
    <name evidence="1" type="ORF">NUW58_g4808</name>
</gene>
<evidence type="ECO:0000313" key="1">
    <source>
        <dbReference type="EMBL" id="KAJ2986905.1"/>
    </source>
</evidence>
<protein>
    <submittedName>
        <fullName evidence="1">Uncharacterized protein</fullName>
    </submittedName>
</protein>